<reference evidence="2" key="2">
    <citation type="submission" date="2015-01" db="EMBL/GenBank/DDBJ databases">
        <title>Evolutionary Origins and Diversification of the Mycorrhizal Mutualists.</title>
        <authorList>
            <consortium name="DOE Joint Genome Institute"/>
            <consortium name="Mycorrhizal Genomics Consortium"/>
            <person name="Kohler A."/>
            <person name="Kuo A."/>
            <person name="Nagy L.G."/>
            <person name="Floudas D."/>
            <person name="Copeland A."/>
            <person name="Barry K.W."/>
            <person name="Cichocki N."/>
            <person name="Veneault-Fourrey C."/>
            <person name="LaButti K."/>
            <person name="Lindquist E.A."/>
            <person name="Lipzen A."/>
            <person name="Lundell T."/>
            <person name="Morin E."/>
            <person name="Murat C."/>
            <person name="Riley R."/>
            <person name="Ohm R."/>
            <person name="Sun H."/>
            <person name="Tunlid A."/>
            <person name="Henrissat B."/>
            <person name="Grigoriev I.V."/>
            <person name="Hibbett D.S."/>
            <person name="Martin F."/>
        </authorList>
    </citation>
    <scope>NUCLEOTIDE SEQUENCE [LARGE SCALE GENOMIC DNA]</scope>
    <source>
        <strain evidence="2">Foug A</strain>
    </source>
</reference>
<gene>
    <name evidence="1" type="ORF">SCLCIDRAFT_20395</name>
</gene>
<protein>
    <submittedName>
        <fullName evidence="1">Uncharacterized protein</fullName>
    </submittedName>
</protein>
<proteinExistence type="predicted"/>
<dbReference type="EMBL" id="KN822009">
    <property type="protein sequence ID" value="KIM68476.1"/>
    <property type="molecule type" value="Genomic_DNA"/>
</dbReference>
<dbReference type="AlphaFoldDB" id="A0A0C3EKL1"/>
<sequence length="72" mass="8043">MAPSVTFSAAGVLTLGPPIIGIAFDINVRDASQTMCGYLLHFATIRQDFDIMCLEKQYGPFRRQTLCDQLQF</sequence>
<keyword evidence="2" id="KW-1185">Reference proteome</keyword>
<dbReference type="HOGENOM" id="CLU_2723691_0_0_1"/>
<accession>A0A0C3EKL1</accession>
<dbReference type="InParanoid" id="A0A0C3EKL1"/>
<evidence type="ECO:0000313" key="1">
    <source>
        <dbReference type="EMBL" id="KIM68476.1"/>
    </source>
</evidence>
<evidence type="ECO:0000313" key="2">
    <source>
        <dbReference type="Proteomes" id="UP000053989"/>
    </source>
</evidence>
<dbReference type="Proteomes" id="UP000053989">
    <property type="component" value="Unassembled WGS sequence"/>
</dbReference>
<organism evidence="1 2">
    <name type="scientific">Scleroderma citrinum Foug A</name>
    <dbReference type="NCBI Taxonomy" id="1036808"/>
    <lineage>
        <taxon>Eukaryota</taxon>
        <taxon>Fungi</taxon>
        <taxon>Dikarya</taxon>
        <taxon>Basidiomycota</taxon>
        <taxon>Agaricomycotina</taxon>
        <taxon>Agaricomycetes</taxon>
        <taxon>Agaricomycetidae</taxon>
        <taxon>Boletales</taxon>
        <taxon>Sclerodermatineae</taxon>
        <taxon>Sclerodermataceae</taxon>
        <taxon>Scleroderma</taxon>
    </lineage>
</organism>
<reference evidence="1 2" key="1">
    <citation type="submission" date="2014-04" db="EMBL/GenBank/DDBJ databases">
        <authorList>
            <consortium name="DOE Joint Genome Institute"/>
            <person name="Kuo A."/>
            <person name="Kohler A."/>
            <person name="Nagy L.G."/>
            <person name="Floudas D."/>
            <person name="Copeland A."/>
            <person name="Barry K.W."/>
            <person name="Cichocki N."/>
            <person name="Veneault-Fourrey C."/>
            <person name="LaButti K."/>
            <person name="Lindquist E.A."/>
            <person name="Lipzen A."/>
            <person name="Lundell T."/>
            <person name="Morin E."/>
            <person name="Murat C."/>
            <person name="Sun H."/>
            <person name="Tunlid A."/>
            <person name="Henrissat B."/>
            <person name="Grigoriev I.V."/>
            <person name="Hibbett D.S."/>
            <person name="Martin F."/>
            <person name="Nordberg H.P."/>
            <person name="Cantor M.N."/>
            <person name="Hua S.X."/>
        </authorList>
    </citation>
    <scope>NUCLEOTIDE SEQUENCE [LARGE SCALE GENOMIC DNA]</scope>
    <source>
        <strain evidence="1 2">Foug A</strain>
    </source>
</reference>
<name>A0A0C3EKL1_9AGAM</name>